<comment type="caution">
    <text evidence="1">The sequence shown here is derived from an EMBL/GenBank/DDBJ whole genome shotgun (WGS) entry which is preliminary data.</text>
</comment>
<keyword evidence="2" id="KW-1185">Reference proteome</keyword>
<gene>
    <name evidence="1" type="ORF">ABCS64_02965</name>
</gene>
<dbReference type="InterPro" id="IPR015946">
    <property type="entry name" value="KH_dom-like_a/b"/>
</dbReference>
<evidence type="ECO:0000313" key="2">
    <source>
        <dbReference type="Proteomes" id="UP001574673"/>
    </source>
</evidence>
<evidence type="ECO:0000313" key="1">
    <source>
        <dbReference type="EMBL" id="MFA9949298.1"/>
    </source>
</evidence>
<sequence>MTTTDYLASALASCTRTIMTLKAEAKGVDFVRCYAEGGNKVSMEDFRVTRTNIVFHLNAAFEAELLRSELPR</sequence>
<protein>
    <submittedName>
        <fullName evidence="1">Uncharacterized protein</fullName>
    </submittedName>
</protein>
<organism evidence="1 2">
    <name type="scientific">Dentiradicibacter hellwigii</name>
    <dbReference type="NCBI Taxonomy" id="3149053"/>
    <lineage>
        <taxon>Bacteria</taxon>
        <taxon>Pseudomonadati</taxon>
        <taxon>Pseudomonadota</taxon>
        <taxon>Betaproteobacteria</taxon>
        <taxon>Rhodocyclales</taxon>
        <taxon>Rhodocyclaceae</taxon>
        <taxon>Dentiradicibacter</taxon>
    </lineage>
</organism>
<reference evidence="2" key="1">
    <citation type="submission" date="2024-06" db="EMBL/GenBank/DDBJ databases">
        <title>Radixoralia hellwigii gen. nov., sp nov., isolated from a root canal in the human oral cavity.</title>
        <authorList>
            <person name="Bartsch S."/>
            <person name="Wittmer A."/>
            <person name="Schulz A.-K."/>
            <person name="Neumann-Schaal M."/>
            <person name="Wolf J."/>
            <person name="Gronow S."/>
            <person name="Tennert C."/>
            <person name="Haecker G."/>
            <person name="Cieplik F."/>
            <person name="Al-Ahmad A."/>
        </authorList>
    </citation>
    <scope>NUCLEOTIDE SEQUENCE [LARGE SCALE GENOMIC DNA]</scope>
    <source>
        <strain evidence="2">Wk13</strain>
    </source>
</reference>
<dbReference type="Proteomes" id="UP001574673">
    <property type="component" value="Unassembled WGS sequence"/>
</dbReference>
<dbReference type="Gene3D" id="3.30.300.20">
    <property type="match status" value="1"/>
</dbReference>
<name>A0ABV4UCA3_9RHOO</name>
<proteinExistence type="predicted"/>
<accession>A0ABV4UCA3</accession>
<dbReference type="EMBL" id="JBEUWX010000002">
    <property type="protein sequence ID" value="MFA9949298.1"/>
    <property type="molecule type" value="Genomic_DNA"/>
</dbReference>
<dbReference type="InterPro" id="IPR036102">
    <property type="entry name" value="OsmC/Ohrsf"/>
</dbReference>
<dbReference type="RefSeq" id="WP_418890443.1">
    <property type="nucleotide sequence ID" value="NZ_JBEUWX010000002.1"/>
</dbReference>
<dbReference type="SUPFAM" id="SSF82784">
    <property type="entry name" value="OsmC-like"/>
    <property type="match status" value="1"/>
</dbReference>